<comment type="catalytic activity">
    <reaction evidence="4">
        <text>uridine + phosphate = alpha-D-ribose 1-phosphate + uracil</text>
        <dbReference type="Rhea" id="RHEA:24388"/>
        <dbReference type="ChEBI" id="CHEBI:16704"/>
        <dbReference type="ChEBI" id="CHEBI:17568"/>
        <dbReference type="ChEBI" id="CHEBI:43474"/>
        <dbReference type="ChEBI" id="CHEBI:57720"/>
        <dbReference type="EC" id="2.4.2.3"/>
    </reaction>
</comment>
<feature type="binding site" evidence="5">
    <location>
        <position position="43"/>
    </location>
    <ligand>
        <name>phosphate</name>
        <dbReference type="ChEBI" id="CHEBI:43474"/>
        <note>ligand shared between dimeric partners</note>
    </ligand>
</feature>
<dbReference type="EMBL" id="CP025746">
    <property type="protein sequence ID" value="QAA35117.1"/>
    <property type="molecule type" value="Genomic_DNA"/>
</dbReference>
<organism evidence="7 8">
    <name type="scientific">Clostridium manihotivorum</name>
    <dbReference type="NCBI Taxonomy" id="2320868"/>
    <lineage>
        <taxon>Bacteria</taxon>
        <taxon>Bacillati</taxon>
        <taxon>Bacillota</taxon>
        <taxon>Clostridia</taxon>
        <taxon>Eubacteriales</taxon>
        <taxon>Clostridiaceae</taxon>
        <taxon>Clostridium</taxon>
    </lineage>
</organism>
<evidence type="ECO:0000256" key="2">
    <source>
        <dbReference type="ARBA" id="ARBA00022676"/>
    </source>
</evidence>
<dbReference type="Proteomes" id="UP000286268">
    <property type="component" value="Chromosome"/>
</dbReference>
<dbReference type="InterPro" id="IPR035994">
    <property type="entry name" value="Nucleoside_phosphorylase_sf"/>
</dbReference>
<dbReference type="GO" id="GO:0004731">
    <property type="term" value="F:purine-nucleoside phosphorylase activity"/>
    <property type="evidence" value="ECO:0007669"/>
    <property type="project" value="UniProtKB-UniRule"/>
</dbReference>
<dbReference type="SUPFAM" id="SSF53167">
    <property type="entry name" value="Purine and uridine phosphorylases"/>
    <property type="match status" value="1"/>
</dbReference>
<dbReference type="GO" id="GO:0006152">
    <property type="term" value="P:purine nucleoside catabolic process"/>
    <property type="evidence" value="ECO:0007669"/>
    <property type="project" value="TreeGrafter"/>
</dbReference>
<evidence type="ECO:0000256" key="4">
    <source>
        <dbReference type="ARBA" id="ARBA00048447"/>
    </source>
</evidence>
<dbReference type="NCBIfam" id="NF009914">
    <property type="entry name" value="PRK13374.1"/>
    <property type="match status" value="1"/>
</dbReference>
<feature type="binding site" description="in other chain" evidence="5">
    <location>
        <begin position="87"/>
        <end position="90"/>
    </location>
    <ligand>
        <name>phosphate</name>
        <dbReference type="ChEBI" id="CHEBI:43474"/>
        <note>ligand shared between dimeric partners</note>
    </ligand>
</feature>
<feature type="binding site" description="in other chain" evidence="5">
    <location>
        <position position="20"/>
    </location>
    <ligand>
        <name>phosphate</name>
        <dbReference type="ChEBI" id="CHEBI:43474"/>
        <note>ligand shared between dimeric partners</note>
    </ligand>
</feature>
<feature type="binding site" evidence="5">
    <location>
        <position position="4"/>
    </location>
    <ligand>
        <name>a purine D-ribonucleoside</name>
        <dbReference type="ChEBI" id="CHEBI:142355"/>
        <note>ligand shared between dimeric partners</note>
    </ligand>
</feature>
<keyword evidence="2 5" id="KW-0328">Glycosyltransferase</keyword>
<comment type="catalytic activity">
    <reaction evidence="5">
        <text>a purine D-ribonucleoside + phosphate = a purine nucleobase + alpha-D-ribose 1-phosphate</text>
        <dbReference type="Rhea" id="RHEA:19805"/>
        <dbReference type="ChEBI" id="CHEBI:26386"/>
        <dbReference type="ChEBI" id="CHEBI:43474"/>
        <dbReference type="ChEBI" id="CHEBI:57720"/>
        <dbReference type="ChEBI" id="CHEBI:142355"/>
        <dbReference type="EC" id="2.4.2.1"/>
    </reaction>
</comment>
<feature type="active site" description="Proton donor" evidence="5">
    <location>
        <position position="204"/>
    </location>
</feature>
<feature type="binding site" description="in other chain" evidence="5">
    <location>
        <begin position="179"/>
        <end position="181"/>
    </location>
    <ligand>
        <name>a purine D-ribonucleoside</name>
        <dbReference type="ChEBI" id="CHEBI:142355"/>
        <note>ligand shared between dimeric partners</note>
    </ligand>
</feature>
<dbReference type="PROSITE" id="PS01232">
    <property type="entry name" value="PNP_UDP_1"/>
    <property type="match status" value="1"/>
</dbReference>
<comment type="function">
    <text evidence="5">Catalyzes the reversible phosphorolytic breakdown of the N-glycosidic bond in the beta-(deoxy)ribonucleoside molecules, with the formation of the corresponding free purine bases and pentose-1-phosphate.</text>
</comment>
<dbReference type="NCBIfam" id="NF004489">
    <property type="entry name" value="PRK05819.1"/>
    <property type="match status" value="1"/>
</dbReference>
<dbReference type="InterPro" id="IPR000845">
    <property type="entry name" value="Nucleoside_phosphorylase_d"/>
</dbReference>
<reference evidence="7 8" key="1">
    <citation type="submission" date="2018-01" db="EMBL/GenBank/DDBJ databases">
        <title>Genome Sequencing and Assembly of Anaerobacter polyendosporus strain CT4.</title>
        <authorList>
            <person name="Tachaapaikoon C."/>
            <person name="Sutheeworapong S."/>
            <person name="Jenjaroenpun P."/>
            <person name="Wongsurawat T."/>
            <person name="Nookeaw I."/>
            <person name="Cheawchanlertfa P."/>
            <person name="Kosugi A."/>
            <person name="Cheevadhanarak S."/>
            <person name="Ratanakhanokchai K."/>
        </authorList>
    </citation>
    <scope>NUCLEOTIDE SEQUENCE [LARGE SCALE GENOMIC DNA]</scope>
    <source>
        <strain evidence="7 8">CT4</strain>
    </source>
</reference>
<feature type="binding site" description="in other chain" evidence="5">
    <location>
        <position position="24"/>
    </location>
    <ligand>
        <name>phosphate</name>
        <dbReference type="ChEBI" id="CHEBI:43474"/>
        <note>ligand shared between dimeric partners</note>
    </ligand>
</feature>
<dbReference type="RefSeq" id="WP_128215810.1">
    <property type="nucleotide sequence ID" value="NZ_CP025746.1"/>
</dbReference>
<sequence length="235" mass="25915">MSIHINAQEGQIAESILLPGDPLRAKFIAENFLQDVICYNEVRGMYGFTGTYKGKRVSVQGTGMGIPSISIYASELIQSYGVKNLIRVGTCGGYQESVKVRDLIIAMSASTDSNINKIRFNGRDFAPTASFKLLRKAYDFAVEKGFDPKVGNVFSSDTFYGDTSDEWKIWAKFGCLGVEMEAAALYTLAAKHNVDALALLTVSDHFIYDEITSAEERQTTFTNMIEVALDTVHSL</sequence>
<evidence type="ECO:0000313" key="8">
    <source>
        <dbReference type="Proteomes" id="UP000286268"/>
    </source>
</evidence>
<dbReference type="InterPro" id="IPR018016">
    <property type="entry name" value="Nucleoside_phosphorylase_CS"/>
</dbReference>
<dbReference type="GO" id="GO:0005829">
    <property type="term" value="C:cytosol"/>
    <property type="evidence" value="ECO:0007669"/>
    <property type="project" value="TreeGrafter"/>
</dbReference>
<dbReference type="NCBIfam" id="TIGR00107">
    <property type="entry name" value="deoD"/>
    <property type="match status" value="1"/>
</dbReference>
<keyword evidence="3 5" id="KW-0808">Transferase</keyword>
<comment type="similarity">
    <text evidence="1 5">Belongs to the PNP/UDP phosphorylase family.</text>
</comment>
<dbReference type="AlphaFoldDB" id="A0A3R5R289"/>
<dbReference type="EC" id="2.4.2.1" evidence="5"/>
<keyword evidence="8" id="KW-1185">Reference proteome</keyword>
<feature type="domain" description="Nucleoside phosphorylase" evidence="6">
    <location>
        <begin position="16"/>
        <end position="224"/>
    </location>
</feature>
<evidence type="ECO:0000256" key="5">
    <source>
        <dbReference type="HAMAP-Rule" id="MF_01627"/>
    </source>
</evidence>
<dbReference type="PANTHER" id="PTHR43691">
    <property type="entry name" value="URIDINE PHOSPHORYLASE"/>
    <property type="match status" value="1"/>
</dbReference>
<evidence type="ECO:0000313" key="7">
    <source>
        <dbReference type="EMBL" id="QAA35117.1"/>
    </source>
</evidence>
<protein>
    <recommendedName>
        <fullName evidence="5">Purine nucleoside phosphorylase DeoD-type</fullName>
        <shortName evidence="5">PNP</shortName>
        <ecNumber evidence="5">2.4.2.1</ecNumber>
    </recommendedName>
</protein>
<proteinExistence type="inferred from homology"/>
<accession>A0A3R5R289</accession>
<dbReference type="PANTHER" id="PTHR43691:SF11">
    <property type="entry name" value="FI09636P-RELATED"/>
    <property type="match status" value="1"/>
</dbReference>
<dbReference type="HAMAP" id="MF_01627">
    <property type="entry name" value="Pur_nucleosid_phosp"/>
    <property type="match status" value="1"/>
</dbReference>
<dbReference type="GO" id="GO:0004850">
    <property type="term" value="F:uridine phosphorylase activity"/>
    <property type="evidence" value="ECO:0007669"/>
    <property type="project" value="UniProtKB-EC"/>
</dbReference>
<evidence type="ECO:0000256" key="1">
    <source>
        <dbReference type="ARBA" id="ARBA00010456"/>
    </source>
</evidence>
<dbReference type="Gene3D" id="3.40.50.1580">
    <property type="entry name" value="Nucleoside phosphorylase domain"/>
    <property type="match status" value="1"/>
</dbReference>
<dbReference type="InterPro" id="IPR004402">
    <property type="entry name" value="DeoD-type"/>
</dbReference>
<feature type="binding site" description="in other chain" evidence="5">
    <location>
        <begin position="203"/>
        <end position="204"/>
    </location>
    <ligand>
        <name>a purine D-ribonucleoside</name>
        <dbReference type="ChEBI" id="CHEBI:142355"/>
        <note>ligand shared between dimeric partners</note>
    </ligand>
</feature>
<feature type="site" description="Important for catalytic activity" evidence="5">
    <location>
        <position position="217"/>
    </location>
</feature>
<comment type="subunit">
    <text evidence="5">Homohexamer; trimer of homodimers.</text>
</comment>
<evidence type="ECO:0000256" key="3">
    <source>
        <dbReference type="ARBA" id="ARBA00022679"/>
    </source>
</evidence>
<dbReference type="Pfam" id="PF01048">
    <property type="entry name" value="PNP_UDP_1"/>
    <property type="match status" value="1"/>
</dbReference>
<dbReference type="CDD" id="cd09006">
    <property type="entry name" value="PNP_EcPNPI-like"/>
    <property type="match status" value="1"/>
</dbReference>
<dbReference type="OrthoDB" id="9782889at2"/>
<name>A0A3R5R289_9CLOT</name>
<comment type="catalytic activity">
    <reaction evidence="5">
        <text>a purine 2'-deoxy-D-ribonucleoside + phosphate = a purine nucleobase + 2-deoxy-alpha-D-ribose 1-phosphate</text>
        <dbReference type="Rhea" id="RHEA:36431"/>
        <dbReference type="ChEBI" id="CHEBI:26386"/>
        <dbReference type="ChEBI" id="CHEBI:43474"/>
        <dbReference type="ChEBI" id="CHEBI:57259"/>
        <dbReference type="ChEBI" id="CHEBI:142361"/>
        <dbReference type="EC" id="2.4.2.1"/>
    </reaction>
</comment>
<evidence type="ECO:0000259" key="6">
    <source>
        <dbReference type="Pfam" id="PF01048"/>
    </source>
</evidence>
<dbReference type="KEGG" id="cmah:C1I91_27675"/>
<gene>
    <name evidence="5 7" type="primary">deoD</name>
    <name evidence="7" type="ORF">C1I91_27675</name>
</gene>